<dbReference type="EMBL" id="OOIP01000019">
    <property type="protein sequence ID" value="SPO40302.1"/>
    <property type="molecule type" value="Genomic_DNA"/>
</dbReference>
<feature type="region of interest" description="Disordered" evidence="1">
    <location>
        <begin position="445"/>
        <end position="508"/>
    </location>
</feature>
<feature type="compositionally biased region" description="Low complexity" evidence="1">
    <location>
        <begin position="467"/>
        <end position="481"/>
    </location>
</feature>
<keyword evidence="2" id="KW-0732">Signal</keyword>
<evidence type="ECO:0000313" key="4">
    <source>
        <dbReference type="Proteomes" id="UP000323386"/>
    </source>
</evidence>
<protein>
    <submittedName>
        <fullName evidence="3">Uncharacterized protein</fullName>
    </submittedName>
</protein>
<sequence length="965" mass="101190">MRYLTRACLPACLALPVLALPCSPAALPASSLHPRCAASVGIINGRWNVNKAATASIAGIELRWRARAAYPSFTGVVQALRRLGKRSRSSLVSFLNGPKRAMPAWALTGHGSRCLALSSLVDLCLPIVDWAAAALVGQREQYDLPSKDRAGSGRVESAAGSMVSPSLSSMPADRHGRKHWSFTRSLVCSAAHIAQLCLGATLCVRSSSEGATTRPRNLTSERASDRERWARQRRRRSPYNINCAAWSRPGLMPSSSPYHSPLPPLASPAPVSRIRAIRRLSAEPHPSSLDPRPSTLDAPQLLAPPRPLPASFETSTRSADTMQSSASFSASRQGRPRPANLFPGSRSASDERPWPSPSFNSSMSLAKVDDVFADGTRSTSSGSNAAAMKRQLSGLPPTPITAGMMASPGLHGPKLPGLTDLFVNDEGILGPMTPLSTPHDHMAVDRSPPAPYHQAHHPHPHPHHHLNQQQPSVFQQPSSSSAIAFGGVPMSSPSRTAPLPMTAAASHSLPRDGDVIGLGLDLETTPKASSKGHGGYAASAQMQRSATCPSPPLQCPSAPRIGVLKEGLFPRNSNLSPPSWQAARDFDSRPFNASVHGERRRSAELRSVSMEREAVVELSPRSMPASEGVQGLGISLDGSSPASSSTATFRAPQPMAVVSASDEAMSPPLSRVARQSPSSRAHTGLTPLVRSAKLNSSDRADDGASSSSSSSSSIGHQLGECRTDFGGADTPTKASSSSKGRASLEARGQGFGAVLPVAQLKASRGASTSKTTLETPIKSKPIFRLDNGSSGSKAKKKVQGHKMLGHESPWGVFGVKDEWRPLAAPNISRSGGGVGGVAGSGGKKLDEVACSPRTALGVRSAALVGKENVAPDALQQQQQQQAQQPPTPGKRSAASRHSADLCSVSSPPKKQRSGERPKTGSGTPLKENNGGRGAGGAASPQKRTRAASSVGYPNQAQARQFVGLR</sequence>
<feature type="compositionally biased region" description="Polar residues" evidence="1">
    <location>
        <begin position="209"/>
        <end position="221"/>
    </location>
</feature>
<feature type="region of interest" description="Disordered" evidence="1">
    <location>
        <begin position="618"/>
        <end position="745"/>
    </location>
</feature>
<proteinExistence type="predicted"/>
<keyword evidence="4" id="KW-1185">Reference proteome</keyword>
<dbReference type="OrthoDB" id="2554383at2759"/>
<organism evidence="3 4">
    <name type="scientific">Pseudozyma flocculosa</name>
    <dbReference type="NCBI Taxonomy" id="84751"/>
    <lineage>
        <taxon>Eukaryota</taxon>
        <taxon>Fungi</taxon>
        <taxon>Dikarya</taxon>
        <taxon>Basidiomycota</taxon>
        <taxon>Ustilaginomycotina</taxon>
        <taxon>Ustilaginomycetes</taxon>
        <taxon>Ustilaginales</taxon>
        <taxon>Ustilaginaceae</taxon>
        <taxon>Pseudozyma</taxon>
    </lineage>
</organism>
<accession>A0A5C3F7D0</accession>
<dbReference type="Proteomes" id="UP000323386">
    <property type="component" value="Unassembled WGS sequence"/>
</dbReference>
<feature type="region of interest" description="Disordered" evidence="1">
    <location>
        <begin position="872"/>
        <end position="965"/>
    </location>
</feature>
<feature type="compositionally biased region" description="Basic residues" evidence="1">
    <location>
        <begin position="454"/>
        <end position="466"/>
    </location>
</feature>
<gene>
    <name evidence="3" type="ORF">PSFLO_05784</name>
</gene>
<evidence type="ECO:0000256" key="1">
    <source>
        <dbReference type="SAM" id="MobiDB-lite"/>
    </source>
</evidence>
<feature type="region of interest" description="Disordered" evidence="1">
    <location>
        <begin position="209"/>
        <end position="234"/>
    </location>
</feature>
<feature type="compositionally biased region" description="Low complexity" evidence="1">
    <location>
        <begin position="875"/>
        <end position="884"/>
    </location>
</feature>
<feature type="region of interest" description="Disordered" evidence="1">
    <location>
        <begin position="283"/>
        <end position="362"/>
    </location>
</feature>
<evidence type="ECO:0000313" key="3">
    <source>
        <dbReference type="EMBL" id="SPO40302.1"/>
    </source>
</evidence>
<dbReference type="AlphaFoldDB" id="A0A5C3F7D0"/>
<feature type="compositionally biased region" description="Polar residues" evidence="1">
    <location>
        <begin position="312"/>
        <end position="332"/>
    </location>
</feature>
<feature type="chain" id="PRO_5022943401" evidence="2">
    <location>
        <begin position="20"/>
        <end position="965"/>
    </location>
</feature>
<evidence type="ECO:0000256" key="2">
    <source>
        <dbReference type="SAM" id="SignalP"/>
    </source>
</evidence>
<name>A0A5C3F7D0_9BASI</name>
<feature type="compositionally biased region" description="Polar residues" evidence="1">
    <location>
        <begin position="637"/>
        <end position="648"/>
    </location>
</feature>
<reference evidence="3 4" key="1">
    <citation type="submission" date="2018-03" db="EMBL/GenBank/DDBJ databases">
        <authorList>
            <person name="Guldener U."/>
        </authorList>
    </citation>
    <scope>NUCLEOTIDE SEQUENCE [LARGE SCALE GENOMIC DNA]</scope>
    <source>
        <strain evidence="3 4">DAOM196992</strain>
    </source>
</reference>
<feature type="region of interest" description="Disordered" evidence="1">
    <location>
        <begin position="781"/>
        <end position="802"/>
    </location>
</feature>
<feature type="region of interest" description="Disordered" evidence="1">
    <location>
        <begin position="144"/>
        <end position="172"/>
    </location>
</feature>
<feature type="signal peptide" evidence="2">
    <location>
        <begin position="1"/>
        <end position="19"/>
    </location>
</feature>